<name>A0AAW9N1G9_9FIRM</name>
<feature type="domain" description="CAAX prenyl protease 2/Lysostaphin resistance protein A-like" evidence="2">
    <location>
        <begin position="142"/>
        <end position="229"/>
    </location>
</feature>
<gene>
    <name evidence="3" type="ORF">VLK81_09010</name>
</gene>
<evidence type="ECO:0000256" key="1">
    <source>
        <dbReference type="SAM" id="Phobius"/>
    </source>
</evidence>
<keyword evidence="1" id="KW-0472">Membrane</keyword>
<feature type="transmembrane region" description="Helical" evidence="1">
    <location>
        <begin position="193"/>
        <end position="210"/>
    </location>
</feature>
<evidence type="ECO:0000259" key="2">
    <source>
        <dbReference type="Pfam" id="PF02517"/>
    </source>
</evidence>
<dbReference type="Proteomes" id="UP001357733">
    <property type="component" value="Unassembled WGS sequence"/>
</dbReference>
<dbReference type="GO" id="GO:0080120">
    <property type="term" value="P:CAAX-box protein maturation"/>
    <property type="evidence" value="ECO:0007669"/>
    <property type="project" value="UniProtKB-ARBA"/>
</dbReference>
<organism evidence="3 4">
    <name type="scientific">Citroniella saccharovorans</name>
    <dbReference type="NCBI Taxonomy" id="2053367"/>
    <lineage>
        <taxon>Bacteria</taxon>
        <taxon>Bacillati</taxon>
        <taxon>Bacillota</taxon>
        <taxon>Tissierellia</taxon>
        <taxon>Tissierellales</taxon>
        <taxon>Peptoniphilaceae</taxon>
        <taxon>Citroniella</taxon>
    </lineage>
</organism>
<dbReference type="EC" id="3.4.-.-" evidence="3"/>
<feature type="transmembrane region" description="Helical" evidence="1">
    <location>
        <begin position="55"/>
        <end position="73"/>
    </location>
</feature>
<dbReference type="AlphaFoldDB" id="A0AAW9N1G9"/>
<proteinExistence type="predicted"/>
<feature type="transmembrane region" description="Helical" evidence="1">
    <location>
        <begin position="100"/>
        <end position="125"/>
    </location>
</feature>
<feature type="transmembrane region" description="Helical" evidence="1">
    <location>
        <begin position="137"/>
        <end position="157"/>
    </location>
</feature>
<dbReference type="PANTHER" id="PTHR36435">
    <property type="entry name" value="SLR1288 PROTEIN"/>
    <property type="match status" value="1"/>
</dbReference>
<accession>A0AAW9N1G9</accession>
<keyword evidence="4" id="KW-1185">Reference proteome</keyword>
<protein>
    <submittedName>
        <fullName evidence="3">CPBP family intramembrane glutamic endopeptidase</fullName>
        <ecNumber evidence="3">3.4.-.-</ecNumber>
    </submittedName>
</protein>
<dbReference type="PANTHER" id="PTHR36435:SF1">
    <property type="entry name" value="CAAX AMINO TERMINAL PROTEASE FAMILY PROTEIN"/>
    <property type="match status" value="1"/>
</dbReference>
<feature type="transmembrane region" description="Helical" evidence="1">
    <location>
        <begin position="242"/>
        <end position="259"/>
    </location>
</feature>
<keyword evidence="1" id="KW-1133">Transmembrane helix</keyword>
<keyword evidence="3" id="KW-0378">Hydrolase</keyword>
<dbReference type="RefSeq" id="WP_324620284.1">
    <property type="nucleotide sequence ID" value="NZ_JAYKOT010000003.1"/>
</dbReference>
<dbReference type="Pfam" id="PF02517">
    <property type="entry name" value="Rce1-like"/>
    <property type="match status" value="1"/>
</dbReference>
<dbReference type="GO" id="GO:0004175">
    <property type="term" value="F:endopeptidase activity"/>
    <property type="evidence" value="ECO:0007669"/>
    <property type="project" value="UniProtKB-ARBA"/>
</dbReference>
<sequence>MTVKNFFNGLKVIIIFIILFFLSEMAAVSAVSIYFKYSNQGILWEEFVKNNSPTLTFIVQILRLIIIALFIYFRKNKFYEKYKEDYIYDRKTRNGEFSNILLLSIGILGFSTFLTLILSLFPVFIDSINSLNNSFESFYNFQLLGFLSIVVAAPLMEELALRAILFRELEVNFGVVASHIISALIFAILHFNLIQAAYAFLAGLFLSLIYKKSQSIEKVIFIHLLNNLISFMMSNFQDQAKIFLPFALILYIYSAYYLIKYLKGPSDDND</sequence>
<comment type="caution">
    <text evidence="3">The sequence shown here is derived from an EMBL/GenBank/DDBJ whole genome shotgun (WGS) entry which is preliminary data.</text>
</comment>
<evidence type="ECO:0000313" key="4">
    <source>
        <dbReference type="Proteomes" id="UP001357733"/>
    </source>
</evidence>
<evidence type="ECO:0000313" key="3">
    <source>
        <dbReference type="EMBL" id="MEB3430122.1"/>
    </source>
</evidence>
<feature type="transmembrane region" description="Helical" evidence="1">
    <location>
        <begin position="12"/>
        <end position="35"/>
    </location>
</feature>
<dbReference type="EMBL" id="JAYKOT010000003">
    <property type="protein sequence ID" value="MEB3430122.1"/>
    <property type="molecule type" value="Genomic_DNA"/>
</dbReference>
<keyword evidence="1" id="KW-0812">Transmembrane</keyword>
<feature type="transmembrane region" description="Helical" evidence="1">
    <location>
        <begin position="169"/>
        <end position="187"/>
    </location>
</feature>
<dbReference type="InterPro" id="IPR003675">
    <property type="entry name" value="Rce1/LyrA-like_dom"/>
</dbReference>
<dbReference type="InterPro" id="IPR052710">
    <property type="entry name" value="CAAX_protease"/>
</dbReference>
<reference evidence="3 4" key="1">
    <citation type="submission" date="2024-01" db="EMBL/GenBank/DDBJ databases">
        <title>Complete genome sequence of Citroniella saccharovorans strain M6.X9, isolated from human fecal sample.</title>
        <authorList>
            <person name="Cheng G."/>
            <person name="Westerholm M."/>
            <person name="Schnurer A."/>
        </authorList>
    </citation>
    <scope>NUCLEOTIDE SEQUENCE [LARGE SCALE GENOMIC DNA]</scope>
    <source>
        <strain evidence="3 4">DSM 29873</strain>
    </source>
</reference>